<reference evidence="1" key="1">
    <citation type="journal article" date="2021" name="New Phytol.">
        <title>Evolutionary innovations through gain and loss of genes in the ectomycorrhizal Boletales.</title>
        <authorList>
            <person name="Wu G."/>
            <person name="Miyauchi S."/>
            <person name="Morin E."/>
            <person name="Kuo A."/>
            <person name="Drula E."/>
            <person name="Varga T."/>
            <person name="Kohler A."/>
            <person name="Feng B."/>
            <person name="Cao Y."/>
            <person name="Lipzen A."/>
            <person name="Daum C."/>
            <person name="Hundley H."/>
            <person name="Pangilinan J."/>
            <person name="Johnson J."/>
            <person name="Barry K."/>
            <person name="LaButti K."/>
            <person name="Ng V."/>
            <person name="Ahrendt S."/>
            <person name="Min B."/>
            <person name="Choi I.G."/>
            <person name="Park H."/>
            <person name="Plett J.M."/>
            <person name="Magnuson J."/>
            <person name="Spatafora J.W."/>
            <person name="Nagy L.G."/>
            <person name="Henrissat B."/>
            <person name="Grigoriev I.V."/>
            <person name="Yang Z.L."/>
            <person name="Xu J."/>
            <person name="Martin F.M."/>
        </authorList>
    </citation>
    <scope>NUCLEOTIDE SEQUENCE</scope>
    <source>
        <strain evidence="1">KUC20120723A-06</strain>
    </source>
</reference>
<comment type="caution">
    <text evidence="1">The sequence shown here is derived from an EMBL/GenBank/DDBJ whole genome shotgun (WGS) entry which is preliminary data.</text>
</comment>
<dbReference type="EMBL" id="MU266536">
    <property type="protein sequence ID" value="KAH7921220.1"/>
    <property type="molecule type" value="Genomic_DNA"/>
</dbReference>
<keyword evidence="2" id="KW-1185">Reference proteome</keyword>
<accession>A0ACB8B6B1</accession>
<gene>
    <name evidence="1" type="ORF">BV22DRAFT_744435</name>
</gene>
<dbReference type="Proteomes" id="UP000790709">
    <property type="component" value="Unassembled WGS sequence"/>
</dbReference>
<sequence length="212" mass="23445">MIRRWVRRQLRLRHPKLDIQDVTFIATRNLNQEMSSQVLGRRRGLTIAEELRAVMVSFVASGAPYSNRCHVFQSDEAQTDFSSASVAEESFNIGQSVYYSCNSASPRSAPPIDDGSPAKLSDTSSSSLDFEDFSYISALTTPAQSPEAPRTVKSGDPEDVLPSMSTPDELIRQIPGSFPLSMSVDPVSLPAREPVDSSPIRKLVRRFRPVIL</sequence>
<proteinExistence type="predicted"/>
<evidence type="ECO:0000313" key="2">
    <source>
        <dbReference type="Proteomes" id="UP000790709"/>
    </source>
</evidence>
<protein>
    <submittedName>
        <fullName evidence="1">Uncharacterized protein</fullName>
    </submittedName>
</protein>
<evidence type="ECO:0000313" key="1">
    <source>
        <dbReference type="EMBL" id="KAH7921220.1"/>
    </source>
</evidence>
<name>A0ACB8B6B1_9AGAM</name>
<organism evidence="1 2">
    <name type="scientific">Leucogyrophana mollusca</name>
    <dbReference type="NCBI Taxonomy" id="85980"/>
    <lineage>
        <taxon>Eukaryota</taxon>
        <taxon>Fungi</taxon>
        <taxon>Dikarya</taxon>
        <taxon>Basidiomycota</taxon>
        <taxon>Agaricomycotina</taxon>
        <taxon>Agaricomycetes</taxon>
        <taxon>Agaricomycetidae</taxon>
        <taxon>Boletales</taxon>
        <taxon>Boletales incertae sedis</taxon>
        <taxon>Leucogyrophana</taxon>
    </lineage>
</organism>